<evidence type="ECO:0000313" key="2">
    <source>
        <dbReference type="Proteomes" id="UP000523545"/>
    </source>
</evidence>
<proteinExistence type="predicted"/>
<sequence>MTERLAPVLRTTDANAAVTWYSRLGFVKQWEHQFASDLPRRAGRRPALPAGRVDGRRDGSDVNAIVRRNGCGTEVAFFMAKKQTKRRWLKDAPEWVKNLYKLRLELEYQRSSGEAFQELFDRIMRSIHSQDYVSTAAIGNEGDLGCDGYLSSKRMSFAVYGPKTPVSITAARSKMKKDFNRFIECWNESRGVTQWTFVVNHPGTHPSLVQIADELSSERLRVTIWSRYDLTQQFLLFGQRDLVQVEFGPADPQAKNAPPVAVVPEDNFVPSREITILHRMLWARITCNSDEYFKLTEVHCSLVEANPVRSFFASYHLLASAFMYASLEYIVDPDTIRVETVMQAAGIRDRVARKTARLAWNLVMKGVLDEYYRGPDVGLNGDIALMAVTSIAHWPLTLGVIRICSQKTGQFETAILDEVWSFAMDFKFHKE</sequence>
<keyword evidence="2" id="KW-1185">Reference proteome</keyword>
<dbReference type="EMBL" id="JACCHK010000001">
    <property type="protein sequence ID" value="NYH42580.1"/>
    <property type="molecule type" value="Genomic_DNA"/>
</dbReference>
<dbReference type="RefSeq" id="WP_179780346.1">
    <property type="nucleotide sequence ID" value="NZ_JACCHK010000001.1"/>
</dbReference>
<name>A0A7Z0BE73_9ACTN</name>
<accession>A0A7Z0BE73</accession>
<comment type="caution">
    <text evidence="1">The sequence shown here is derived from an EMBL/GenBank/DDBJ whole genome shotgun (WGS) entry which is preliminary data.</text>
</comment>
<organism evidence="1 2">
    <name type="scientific">Micromonospora jinlongensis</name>
    <dbReference type="NCBI Taxonomy" id="1287877"/>
    <lineage>
        <taxon>Bacteria</taxon>
        <taxon>Bacillati</taxon>
        <taxon>Actinomycetota</taxon>
        <taxon>Actinomycetes</taxon>
        <taxon>Micromonosporales</taxon>
        <taxon>Micromonosporaceae</taxon>
        <taxon>Micromonospora</taxon>
    </lineage>
</organism>
<reference evidence="1 2" key="1">
    <citation type="submission" date="2020-07" db="EMBL/GenBank/DDBJ databases">
        <title>Sequencing the genomes of 1000 actinobacteria strains.</title>
        <authorList>
            <person name="Klenk H.-P."/>
        </authorList>
    </citation>
    <scope>NUCLEOTIDE SEQUENCE [LARGE SCALE GENOMIC DNA]</scope>
    <source>
        <strain evidence="1 2">DSM 45876</strain>
    </source>
</reference>
<evidence type="ECO:0000313" key="1">
    <source>
        <dbReference type="EMBL" id="NYH42580.1"/>
    </source>
</evidence>
<dbReference type="AlphaFoldDB" id="A0A7Z0BE73"/>
<protein>
    <submittedName>
        <fullName evidence="1">Uncharacterized protein</fullName>
    </submittedName>
</protein>
<dbReference type="Proteomes" id="UP000523545">
    <property type="component" value="Unassembled WGS sequence"/>
</dbReference>
<gene>
    <name evidence="1" type="ORF">HNR22_002307</name>
</gene>